<dbReference type="AlphaFoldDB" id="A0A0E9W4S1"/>
<sequence length="60" mass="7361">MEDFGQNPTQHIIQRPPTVKHWWWQHPVIGVVLIGWDWDRRGKFMERNTEKFLRKTCCLL</sequence>
<accession>A0A0E9W4S1</accession>
<dbReference type="EMBL" id="GBXM01023235">
    <property type="protein sequence ID" value="JAH85342.1"/>
    <property type="molecule type" value="Transcribed_RNA"/>
</dbReference>
<organism evidence="1">
    <name type="scientific">Anguilla anguilla</name>
    <name type="common">European freshwater eel</name>
    <name type="synonym">Muraena anguilla</name>
    <dbReference type="NCBI Taxonomy" id="7936"/>
    <lineage>
        <taxon>Eukaryota</taxon>
        <taxon>Metazoa</taxon>
        <taxon>Chordata</taxon>
        <taxon>Craniata</taxon>
        <taxon>Vertebrata</taxon>
        <taxon>Euteleostomi</taxon>
        <taxon>Actinopterygii</taxon>
        <taxon>Neopterygii</taxon>
        <taxon>Teleostei</taxon>
        <taxon>Anguilliformes</taxon>
        <taxon>Anguillidae</taxon>
        <taxon>Anguilla</taxon>
    </lineage>
</organism>
<reference evidence="1" key="2">
    <citation type="journal article" date="2015" name="Fish Shellfish Immunol.">
        <title>Early steps in the European eel (Anguilla anguilla)-Vibrio vulnificus interaction in the gills: Role of the RtxA13 toxin.</title>
        <authorList>
            <person name="Callol A."/>
            <person name="Pajuelo D."/>
            <person name="Ebbesson L."/>
            <person name="Teles M."/>
            <person name="MacKenzie S."/>
            <person name="Amaro C."/>
        </authorList>
    </citation>
    <scope>NUCLEOTIDE SEQUENCE</scope>
</reference>
<reference evidence="1" key="1">
    <citation type="submission" date="2014-11" db="EMBL/GenBank/DDBJ databases">
        <authorList>
            <person name="Amaro Gonzalez C."/>
        </authorList>
    </citation>
    <scope>NUCLEOTIDE SEQUENCE</scope>
</reference>
<protein>
    <submittedName>
        <fullName evidence="1">Uncharacterized protein</fullName>
    </submittedName>
</protein>
<proteinExistence type="predicted"/>
<evidence type="ECO:0000313" key="1">
    <source>
        <dbReference type="EMBL" id="JAH85342.1"/>
    </source>
</evidence>
<name>A0A0E9W4S1_ANGAN</name>